<keyword evidence="3" id="KW-0430">Lectin</keyword>
<dbReference type="InterPro" id="IPR003599">
    <property type="entry name" value="Ig_sub"/>
</dbReference>
<dbReference type="FunFam" id="2.60.40.10:FF:000663">
    <property type="entry name" value="myelin-associated glycoprotein isoform X1"/>
    <property type="match status" value="1"/>
</dbReference>
<dbReference type="AlphaFoldDB" id="A0A8B7UW87"/>
<gene>
    <name evidence="13" type="primary">Mag</name>
</gene>
<feature type="transmembrane region" description="Helical" evidence="10">
    <location>
        <begin position="473"/>
        <end position="496"/>
    </location>
</feature>
<dbReference type="SMART" id="SM00408">
    <property type="entry name" value="IGc2"/>
    <property type="match status" value="2"/>
</dbReference>
<accession>A0A8B7UW87</accession>
<dbReference type="Gene3D" id="2.60.40.10">
    <property type="entry name" value="Immunoglobulins"/>
    <property type="match status" value="3"/>
</dbReference>
<evidence type="ECO:0000256" key="5">
    <source>
        <dbReference type="ARBA" id="ARBA00022989"/>
    </source>
</evidence>
<dbReference type="GO" id="GO:0007155">
    <property type="term" value="P:cell adhesion"/>
    <property type="evidence" value="ECO:0007669"/>
    <property type="project" value="UniProtKB-KW"/>
</dbReference>
<protein>
    <submittedName>
        <fullName evidence="13">Myelin-associated glycoprotein isoform X2</fullName>
    </submittedName>
</protein>
<evidence type="ECO:0000256" key="11">
    <source>
        <dbReference type="SAM" id="SignalP"/>
    </source>
</evidence>
<keyword evidence="5 10" id="KW-1133">Transmembrane helix</keyword>
<evidence type="ECO:0000256" key="4">
    <source>
        <dbReference type="ARBA" id="ARBA00022889"/>
    </source>
</evidence>
<dbReference type="CDD" id="cd00096">
    <property type="entry name" value="Ig"/>
    <property type="match status" value="1"/>
</dbReference>
<dbReference type="InterPro" id="IPR051036">
    <property type="entry name" value="SIGLEC"/>
</dbReference>
<dbReference type="GO" id="GO:0035749">
    <property type="term" value="C:myelin sheath adaxonal region"/>
    <property type="evidence" value="ECO:0007669"/>
    <property type="project" value="UniProtKB-ARBA"/>
</dbReference>
<evidence type="ECO:0000256" key="10">
    <source>
        <dbReference type="SAM" id="Phobius"/>
    </source>
</evidence>
<dbReference type="CTD" id="4099"/>
<evidence type="ECO:0000256" key="7">
    <source>
        <dbReference type="ARBA" id="ARBA00038361"/>
    </source>
</evidence>
<evidence type="ECO:0000256" key="1">
    <source>
        <dbReference type="ARBA" id="ARBA00004479"/>
    </source>
</evidence>
<dbReference type="OrthoDB" id="10012075at2759"/>
<feature type="region of interest" description="Disordered" evidence="9">
    <location>
        <begin position="552"/>
        <end position="571"/>
    </location>
</feature>
<evidence type="ECO:0000256" key="6">
    <source>
        <dbReference type="ARBA" id="ARBA00023136"/>
    </source>
</evidence>
<dbReference type="Pfam" id="PF13927">
    <property type="entry name" value="Ig_3"/>
    <property type="match status" value="2"/>
</dbReference>
<dbReference type="GO" id="GO:0005886">
    <property type="term" value="C:plasma membrane"/>
    <property type="evidence" value="ECO:0007669"/>
    <property type="project" value="TreeGrafter"/>
</dbReference>
<evidence type="ECO:0000256" key="2">
    <source>
        <dbReference type="ARBA" id="ARBA00022692"/>
    </source>
</evidence>
<sequence>MIFLTALPLFWIMISASRGGHWSAWMPSSISAFEGTCVSIPCRFDFPDELRPAVVHGVWYFNSPYPKNYPPVVFKSRTQVVHESFQGRSRLLGDLGLRNCTLLLSTLSPELGGKYYFRGDLGGYNQYTFSEHSVLDVINTPNIVVPPEVVAGKEVEGTWVQVSLLHFVPTREANGHRLGCQAAFPNTTLQFEGYASLDVKYPPVIVEMNSSVEAIEGSHVSLLCGADSNPPPLLTWMRDGTVLREAVAESLYLELEEVTPGEDGIYACLAENAYGQDNRTVELSVMYAPWKPTVNGTVVAVEGETVSILCSTQSNPDPILTIFKEKQILATVIYESQLQLELPAVTPEDDGEYWCVAENQYGQRATAFNLSVEFAPMILLESHCAAARDTVQCLCVVKSNPEPSVAFELPSRNVTVNETEREFVYSERSGLLLTSILTLRGQVQAPPRVICTSRNLYGTKSLELPFQGAHRLMWAKIGPVGAVVAFAILIAIVCYITQTRRKKNVTESPSFSAGDNPHVLYSTDFRISGAPEKYESERRLGSERRLLGLRGEPPELDLSYSHSDLGKRPTKDSYTLTEELAEYAEIRVK</sequence>
<dbReference type="InterPro" id="IPR007110">
    <property type="entry name" value="Ig-like_dom"/>
</dbReference>
<dbReference type="InterPro" id="IPR036179">
    <property type="entry name" value="Ig-like_dom_sf"/>
</dbReference>
<comment type="similarity">
    <text evidence="7">Belongs to the immunoglobulin superfamily. SIGLEC (sialic acid binding Ig-like lectin) family.</text>
</comment>
<dbReference type="SUPFAM" id="SSF48726">
    <property type="entry name" value="Immunoglobulin"/>
    <property type="match status" value="3"/>
</dbReference>
<organism evidence="13">
    <name type="scientific">Castor canadensis</name>
    <name type="common">American beaver</name>
    <dbReference type="NCBI Taxonomy" id="51338"/>
    <lineage>
        <taxon>Eukaryota</taxon>
        <taxon>Metazoa</taxon>
        <taxon>Chordata</taxon>
        <taxon>Craniata</taxon>
        <taxon>Vertebrata</taxon>
        <taxon>Euteleostomi</taxon>
        <taxon>Mammalia</taxon>
        <taxon>Eutheria</taxon>
        <taxon>Euarchontoglires</taxon>
        <taxon>Glires</taxon>
        <taxon>Rodentia</taxon>
        <taxon>Castorimorpha</taxon>
        <taxon>Castoridae</taxon>
        <taxon>Castor</taxon>
    </lineage>
</organism>
<keyword evidence="11" id="KW-0732">Signal</keyword>
<dbReference type="RefSeq" id="XP_020023387.1">
    <property type="nucleotide sequence ID" value="XM_020167798.1"/>
</dbReference>
<dbReference type="InterPro" id="IPR003598">
    <property type="entry name" value="Ig_sub2"/>
</dbReference>
<evidence type="ECO:0000256" key="8">
    <source>
        <dbReference type="ARBA" id="ARBA00064097"/>
    </source>
</evidence>
<dbReference type="FunFam" id="2.60.40.10:FF:000475">
    <property type="entry name" value="myelin-associated glycoprotein isoform X1"/>
    <property type="match status" value="2"/>
</dbReference>
<dbReference type="SMART" id="SM00409">
    <property type="entry name" value="IG"/>
    <property type="match status" value="3"/>
</dbReference>
<evidence type="ECO:0000259" key="12">
    <source>
        <dbReference type="PROSITE" id="PS50835"/>
    </source>
</evidence>
<dbReference type="GO" id="GO:0033691">
    <property type="term" value="F:sialic acid binding"/>
    <property type="evidence" value="ECO:0007669"/>
    <property type="project" value="UniProtKB-ARBA"/>
</dbReference>
<reference evidence="13" key="1">
    <citation type="submission" date="2025-08" db="UniProtKB">
        <authorList>
            <consortium name="RefSeq"/>
        </authorList>
    </citation>
    <scope>IDENTIFICATION</scope>
    <source>
        <tissue evidence="13">Leukocyte</tissue>
    </source>
</reference>
<feature type="domain" description="Ig-like" evidence="12">
    <location>
        <begin position="202"/>
        <end position="284"/>
    </location>
</feature>
<name>A0A8B7UW87_CASCN</name>
<dbReference type="GO" id="GO:0030246">
    <property type="term" value="F:carbohydrate binding"/>
    <property type="evidence" value="ECO:0007669"/>
    <property type="project" value="UniProtKB-KW"/>
</dbReference>
<dbReference type="PROSITE" id="PS50835">
    <property type="entry name" value="IG_LIKE"/>
    <property type="match status" value="2"/>
</dbReference>
<dbReference type="InterPro" id="IPR013783">
    <property type="entry name" value="Ig-like_fold"/>
</dbReference>
<evidence type="ECO:0000256" key="9">
    <source>
        <dbReference type="SAM" id="MobiDB-lite"/>
    </source>
</evidence>
<keyword evidence="6 10" id="KW-0472">Membrane</keyword>
<dbReference type="PANTHER" id="PTHR12035:SF107">
    <property type="entry name" value="MYELIN-ASSOCIATED GLYCOPROTEIN"/>
    <property type="match status" value="1"/>
</dbReference>
<feature type="signal peptide" evidence="11">
    <location>
        <begin position="1"/>
        <end position="19"/>
    </location>
</feature>
<keyword evidence="4" id="KW-0130">Cell adhesion</keyword>
<dbReference type="CDD" id="cd05712">
    <property type="entry name" value="IgV_CD33"/>
    <property type="match status" value="1"/>
</dbReference>
<evidence type="ECO:0000256" key="3">
    <source>
        <dbReference type="ARBA" id="ARBA00022734"/>
    </source>
</evidence>
<comment type="subcellular location">
    <subcellularLocation>
        <location evidence="1">Membrane</location>
        <topology evidence="1">Single-pass type I membrane protein</topology>
    </subcellularLocation>
</comment>
<comment type="subunit">
    <text evidence="8">Monomer and homodimer. Interacts (via the first three N-terminal Ig-like domains) with RTN4R and RTN4RL2. Interacts with isoform 2 of BSG.</text>
</comment>
<proteinExistence type="inferred from homology"/>
<dbReference type="PANTHER" id="PTHR12035">
    <property type="entry name" value="SIALIC ACID BINDING IMMUNOGLOBULIN-LIKE LECTIN"/>
    <property type="match status" value="1"/>
</dbReference>
<keyword evidence="2 10" id="KW-0812">Transmembrane</keyword>
<feature type="chain" id="PRO_5034059556" evidence="11">
    <location>
        <begin position="20"/>
        <end position="589"/>
    </location>
</feature>
<dbReference type="GO" id="GO:0043220">
    <property type="term" value="C:Schmidt-Lanterman incisure"/>
    <property type="evidence" value="ECO:0007669"/>
    <property type="project" value="UniProtKB-ARBA"/>
</dbReference>
<feature type="domain" description="Ig-like" evidence="12">
    <location>
        <begin position="292"/>
        <end position="371"/>
    </location>
</feature>
<dbReference type="GO" id="GO:1905576">
    <property type="term" value="F:ganglioside GT1b binding"/>
    <property type="evidence" value="ECO:0007669"/>
    <property type="project" value="UniProtKB-ARBA"/>
</dbReference>
<evidence type="ECO:0000313" key="13">
    <source>
        <dbReference type="RefSeq" id="XP_020023387.1"/>
    </source>
</evidence>